<dbReference type="Proteomes" id="UP000271624">
    <property type="component" value="Unassembled WGS sequence"/>
</dbReference>
<dbReference type="AlphaFoldDB" id="A0A433VJ03"/>
<evidence type="ECO:0000313" key="2">
    <source>
        <dbReference type="EMBL" id="RUT06091.1"/>
    </source>
</evidence>
<accession>A0A433VJ03</accession>
<gene>
    <name evidence="2" type="ORF">DSM106972_032970</name>
</gene>
<reference evidence="2" key="2">
    <citation type="journal article" date="2019" name="Genome Biol. Evol.">
        <title>Day and night: Metabolic profiles and evolutionary relationships of six axenic non-marine cyanobacteria.</title>
        <authorList>
            <person name="Will S.E."/>
            <person name="Henke P."/>
            <person name="Boedeker C."/>
            <person name="Huang S."/>
            <person name="Brinkmann H."/>
            <person name="Rohde M."/>
            <person name="Jarek M."/>
            <person name="Friedl T."/>
            <person name="Seufert S."/>
            <person name="Schumacher M."/>
            <person name="Overmann J."/>
            <person name="Neumann-Schaal M."/>
            <person name="Petersen J."/>
        </authorList>
    </citation>
    <scope>NUCLEOTIDE SEQUENCE [LARGE SCALE GENOMIC DNA]</scope>
    <source>
        <strain evidence="2">PCC 7102</strain>
    </source>
</reference>
<keyword evidence="1" id="KW-0732">Signal</keyword>
<comment type="caution">
    <text evidence="2">The sequence shown here is derived from an EMBL/GenBank/DDBJ whole genome shotgun (WGS) entry which is preliminary data.</text>
</comment>
<protein>
    <submittedName>
        <fullName evidence="2">Uncharacterized protein</fullName>
    </submittedName>
</protein>
<sequence>MKVNVKISIAVIALVASTFGLASKSFAQTSLENSSINTDFQLDNADKSNPAAAAAVFSTDAQGNITQGAVSASVGSKSAGAAAVSGTLLNEDGDAVTNVNAAAALGSDKTSGLKVNPESGTIDFTTTTELGE</sequence>
<feature type="chain" id="PRO_5030092560" evidence="1">
    <location>
        <begin position="28"/>
        <end position="132"/>
    </location>
</feature>
<dbReference type="RefSeq" id="WP_127081768.1">
    <property type="nucleotide sequence ID" value="NZ_RSCL01000007.1"/>
</dbReference>
<evidence type="ECO:0000256" key="1">
    <source>
        <dbReference type="SAM" id="SignalP"/>
    </source>
</evidence>
<feature type="signal peptide" evidence="1">
    <location>
        <begin position="1"/>
        <end position="27"/>
    </location>
</feature>
<evidence type="ECO:0000313" key="3">
    <source>
        <dbReference type="Proteomes" id="UP000271624"/>
    </source>
</evidence>
<dbReference type="EMBL" id="RSCL01000007">
    <property type="protein sequence ID" value="RUT06091.1"/>
    <property type="molecule type" value="Genomic_DNA"/>
</dbReference>
<organism evidence="2 3">
    <name type="scientific">Dulcicalothrix desertica PCC 7102</name>
    <dbReference type="NCBI Taxonomy" id="232991"/>
    <lineage>
        <taxon>Bacteria</taxon>
        <taxon>Bacillati</taxon>
        <taxon>Cyanobacteriota</taxon>
        <taxon>Cyanophyceae</taxon>
        <taxon>Nostocales</taxon>
        <taxon>Calotrichaceae</taxon>
        <taxon>Dulcicalothrix</taxon>
    </lineage>
</organism>
<reference evidence="2" key="1">
    <citation type="submission" date="2018-12" db="EMBL/GenBank/DDBJ databases">
        <authorList>
            <person name="Will S."/>
            <person name="Neumann-Schaal M."/>
            <person name="Henke P."/>
        </authorList>
    </citation>
    <scope>NUCLEOTIDE SEQUENCE</scope>
    <source>
        <strain evidence="2">PCC 7102</strain>
    </source>
</reference>
<name>A0A433VJ03_9CYAN</name>
<proteinExistence type="predicted"/>
<keyword evidence="3" id="KW-1185">Reference proteome</keyword>